<keyword evidence="2" id="KW-1185">Reference proteome</keyword>
<protein>
    <submittedName>
        <fullName evidence="1">Uncharacterized protein</fullName>
    </submittedName>
</protein>
<dbReference type="EMBL" id="QGKV02000832">
    <property type="protein sequence ID" value="KAF3545369.1"/>
    <property type="molecule type" value="Genomic_DNA"/>
</dbReference>
<comment type="caution">
    <text evidence="1">The sequence shown here is derived from an EMBL/GenBank/DDBJ whole genome shotgun (WGS) entry which is preliminary data.</text>
</comment>
<evidence type="ECO:0000313" key="2">
    <source>
        <dbReference type="Proteomes" id="UP000266723"/>
    </source>
</evidence>
<sequence length="350" mass="39770">MNVYNKVGALATRAVGEFPNYNNLRLQNLVESQLEITKTESCLIALSAKFAQKKFSLCASRLGLLIYSLQDEYAWIWGVPVDRCPRQFGSYIATWFALDRSLRNDPTKGLVGRYVATGSFAGRSLRSDRPSGLVSRFVTTDSFAGRSLRSDRPSGLVSRYVATDSFAGRSLHRWHWKDNSKIYLVSKDGLNQTMGRSSSIAKHLTRLCSSVPQKVRMNELDCVFGSVIHFSRGSCSGAFFESVLRKRSYRNRVSVFVDRRDENLKVEGVQGQTQTRSERGEIGSEGLDSGMDWTYGEEQDVMGKVFIIVFGEREIEKDLRNLDKDDIYRKDKIVSWAMSVLWQNKRKRTT</sequence>
<gene>
    <name evidence="1" type="ORF">DY000_02006682</name>
</gene>
<accession>A0ABQ7C1E0</accession>
<reference evidence="1 2" key="1">
    <citation type="journal article" date="2020" name="BMC Genomics">
        <title>Intraspecific diversification of the crop wild relative Brassica cretica Lam. using demographic model selection.</title>
        <authorList>
            <person name="Kioukis A."/>
            <person name="Michalopoulou V.A."/>
            <person name="Briers L."/>
            <person name="Pirintsos S."/>
            <person name="Studholme D.J."/>
            <person name="Pavlidis P."/>
            <person name="Sarris P.F."/>
        </authorList>
    </citation>
    <scope>NUCLEOTIDE SEQUENCE [LARGE SCALE GENOMIC DNA]</scope>
    <source>
        <strain evidence="2">cv. PFS-1207/04</strain>
    </source>
</reference>
<proteinExistence type="predicted"/>
<name>A0ABQ7C1E0_BRACR</name>
<dbReference type="Proteomes" id="UP000266723">
    <property type="component" value="Unassembled WGS sequence"/>
</dbReference>
<organism evidence="1 2">
    <name type="scientific">Brassica cretica</name>
    <name type="common">Mustard</name>
    <dbReference type="NCBI Taxonomy" id="69181"/>
    <lineage>
        <taxon>Eukaryota</taxon>
        <taxon>Viridiplantae</taxon>
        <taxon>Streptophyta</taxon>
        <taxon>Embryophyta</taxon>
        <taxon>Tracheophyta</taxon>
        <taxon>Spermatophyta</taxon>
        <taxon>Magnoliopsida</taxon>
        <taxon>eudicotyledons</taxon>
        <taxon>Gunneridae</taxon>
        <taxon>Pentapetalae</taxon>
        <taxon>rosids</taxon>
        <taxon>malvids</taxon>
        <taxon>Brassicales</taxon>
        <taxon>Brassicaceae</taxon>
        <taxon>Brassiceae</taxon>
        <taxon>Brassica</taxon>
    </lineage>
</organism>
<evidence type="ECO:0000313" key="1">
    <source>
        <dbReference type="EMBL" id="KAF3545369.1"/>
    </source>
</evidence>